<dbReference type="Proteomes" id="UP000289184">
    <property type="component" value="Unassembled WGS sequence"/>
</dbReference>
<dbReference type="InterPro" id="IPR011053">
    <property type="entry name" value="Single_hybrid_motif"/>
</dbReference>
<gene>
    <name evidence="2" type="primary">accB_2</name>
    <name evidence="2" type="ORF">AGI3411_01821</name>
</gene>
<dbReference type="EMBL" id="UFQB01000006">
    <property type="protein sequence ID" value="SSW64939.1"/>
    <property type="molecule type" value="Genomic_DNA"/>
</dbReference>
<keyword evidence="3" id="KW-1185">Reference proteome</keyword>
<organism evidence="2 3">
    <name type="scientific">Achromobacter agilis</name>
    <dbReference type="NCBI Taxonomy" id="1353888"/>
    <lineage>
        <taxon>Bacteria</taxon>
        <taxon>Pseudomonadati</taxon>
        <taxon>Pseudomonadota</taxon>
        <taxon>Betaproteobacteria</taxon>
        <taxon>Burkholderiales</taxon>
        <taxon>Alcaligenaceae</taxon>
        <taxon>Achromobacter</taxon>
    </lineage>
</organism>
<evidence type="ECO:0000259" key="1">
    <source>
        <dbReference type="Pfam" id="PF00364"/>
    </source>
</evidence>
<dbReference type="SUPFAM" id="SSF51230">
    <property type="entry name" value="Single hybrid motif"/>
    <property type="match status" value="1"/>
</dbReference>
<dbReference type="RefSeq" id="WP_129527064.1">
    <property type="nucleotide sequence ID" value="NZ_UFQB01000006.1"/>
</dbReference>
<sequence length="137" mass="14760">MTTLSDIRTYVRQLRLRGVESVEIREGERLVSIRIDVPAVSEGAATPEAAPTPDSSLIDVRSATLGRLLRSHADRLPVQIEPGDEVSQGQLLALVALDENLVSVHAPVDGSIGAVLGAEGQIVDYGMPLFQLKPRQR</sequence>
<dbReference type="OrthoDB" id="8656309at2"/>
<reference evidence="2 3" key="1">
    <citation type="submission" date="2018-07" db="EMBL/GenBank/DDBJ databases">
        <authorList>
            <person name="Peeters C."/>
        </authorList>
    </citation>
    <scope>NUCLEOTIDE SEQUENCE [LARGE SCALE GENOMIC DNA]</scope>
    <source>
        <strain evidence="2 3">LMG 3411</strain>
    </source>
</reference>
<proteinExistence type="predicted"/>
<protein>
    <submittedName>
        <fullName evidence="2">Biotin carboxyl carrier protein of acetyl-CoA carboxylase</fullName>
    </submittedName>
</protein>
<evidence type="ECO:0000313" key="3">
    <source>
        <dbReference type="Proteomes" id="UP000289184"/>
    </source>
</evidence>
<feature type="domain" description="Lipoyl-binding" evidence="1">
    <location>
        <begin position="59"/>
        <end position="132"/>
    </location>
</feature>
<dbReference type="InterPro" id="IPR000089">
    <property type="entry name" value="Biotin_lipoyl"/>
</dbReference>
<dbReference type="Pfam" id="PF00364">
    <property type="entry name" value="Biotin_lipoyl"/>
    <property type="match status" value="1"/>
</dbReference>
<evidence type="ECO:0000313" key="2">
    <source>
        <dbReference type="EMBL" id="SSW64939.1"/>
    </source>
</evidence>
<dbReference type="Gene3D" id="2.40.50.100">
    <property type="match status" value="1"/>
</dbReference>
<dbReference type="AlphaFoldDB" id="A0A446CAK0"/>
<accession>A0A446CAK0</accession>
<name>A0A446CAK0_9BURK</name>